<protein>
    <submittedName>
        <fullName evidence="2">Uncharacterized protein</fullName>
    </submittedName>
</protein>
<comment type="caution">
    <text evidence="2">The sequence shown here is derived from an EMBL/GenBank/DDBJ whole genome shotgun (WGS) entry which is preliminary data.</text>
</comment>
<keyword evidence="1" id="KW-0472">Membrane</keyword>
<sequence length="99" mass="10556">MQPSQTQHGPHWIVLRVASALIKIIAVLLLLANLGLGLLVVIAVSQQATAINPLPGMAIPPFSLGLVAVVGIVSSIFLYAFSDLILLFIAIEKNTRSRM</sequence>
<feature type="transmembrane region" description="Helical" evidence="1">
    <location>
        <begin position="64"/>
        <end position="91"/>
    </location>
</feature>
<gene>
    <name evidence="2" type="ORF">KSF_024320</name>
</gene>
<dbReference type="RefSeq" id="WP_220203223.1">
    <property type="nucleotide sequence ID" value="NZ_BNJK01000001.1"/>
</dbReference>
<feature type="transmembrane region" description="Helical" evidence="1">
    <location>
        <begin position="21"/>
        <end position="44"/>
    </location>
</feature>
<dbReference type="AlphaFoldDB" id="A0A8J3IBK9"/>
<accession>A0A8J3IBK9</accession>
<name>A0A8J3IBK9_9CHLR</name>
<keyword evidence="1" id="KW-0812">Transmembrane</keyword>
<keyword evidence="3" id="KW-1185">Reference proteome</keyword>
<organism evidence="2 3">
    <name type="scientific">Reticulibacter mediterranei</name>
    <dbReference type="NCBI Taxonomy" id="2778369"/>
    <lineage>
        <taxon>Bacteria</taxon>
        <taxon>Bacillati</taxon>
        <taxon>Chloroflexota</taxon>
        <taxon>Ktedonobacteria</taxon>
        <taxon>Ktedonobacterales</taxon>
        <taxon>Reticulibacteraceae</taxon>
        <taxon>Reticulibacter</taxon>
    </lineage>
</organism>
<evidence type="ECO:0000313" key="3">
    <source>
        <dbReference type="Proteomes" id="UP000597444"/>
    </source>
</evidence>
<proteinExistence type="predicted"/>
<evidence type="ECO:0000313" key="2">
    <source>
        <dbReference type="EMBL" id="GHO92384.1"/>
    </source>
</evidence>
<evidence type="ECO:0000256" key="1">
    <source>
        <dbReference type="SAM" id="Phobius"/>
    </source>
</evidence>
<dbReference type="Proteomes" id="UP000597444">
    <property type="component" value="Unassembled WGS sequence"/>
</dbReference>
<keyword evidence="1" id="KW-1133">Transmembrane helix</keyword>
<dbReference type="EMBL" id="BNJK01000001">
    <property type="protein sequence ID" value="GHO92384.1"/>
    <property type="molecule type" value="Genomic_DNA"/>
</dbReference>
<reference evidence="2" key="1">
    <citation type="submission" date="2020-10" db="EMBL/GenBank/DDBJ databases">
        <title>Taxonomic study of unclassified bacteria belonging to the class Ktedonobacteria.</title>
        <authorList>
            <person name="Yabe S."/>
            <person name="Wang C.M."/>
            <person name="Zheng Y."/>
            <person name="Sakai Y."/>
            <person name="Cavaletti L."/>
            <person name="Monciardini P."/>
            <person name="Donadio S."/>
        </authorList>
    </citation>
    <scope>NUCLEOTIDE SEQUENCE</scope>
    <source>
        <strain evidence="2">ID150040</strain>
    </source>
</reference>